<feature type="chain" id="PRO_5045685827" description="Alginate lyase 2 domain-containing protein" evidence="1">
    <location>
        <begin position="22"/>
        <end position="219"/>
    </location>
</feature>
<dbReference type="Proteomes" id="UP001258315">
    <property type="component" value="Unassembled WGS sequence"/>
</dbReference>
<comment type="caution">
    <text evidence="2">The sequence shown here is derived from an EMBL/GenBank/DDBJ whole genome shotgun (WGS) entry which is preliminary data.</text>
</comment>
<name>A0ABU3GZU4_9SPHI</name>
<evidence type="ECO:0008006" key="4">
    <source>
        <dbReference type="Google" id="ProtNLM"/>
    </source>
</evidence>
<evidence type="ECO:0000313" key="2">
    <source>
        <dbReference type="EMBL" id="MDT3405284.1"/>
    </source>
</evidence>
<dbReference type="EMBL" id="JAVLVU010000001">
    <property type="protein sequence ID" value="MDT3405284.1"/>
    <property type="molecule type" value="Genomic_DNA"/>
</dbReference>
<evidence type="ECO:0000256" key="1">
    <source>
        <dbReference type="SAM" id="SignalP"/>
    </source>
</evidence>
<reference evidence="3" key="1">
    <citation type="submission" date="2023-07" db="EMBL/GenBank/DDBJ databases">
        <title>Functional and genomic diversity of the sorghum phyllosphere microbiome.</title>
        <authorList>
            <person name="Shade A."/>
        </authorList>
    </citation>
    <scope>NUCLEOTIDE SEQUENCE [LARGE SCALE GENOMIC DNA]</scope>
    <source>
        <strain evidence="3">SORGH_AS_0422</strain>
    </source>
</reference>
<feature type="signal peptide" evidence="1">
    <location>
        <begin position="1"/>
        <end position="21"/>
    </location>
</feature>
<keyword evidence="3" id="KW-1185">Reference proteome</keyword>
<evidence type="ECO:0000313" key="3">
    <source>
        <dbReference type="Proteomes" id="UP001258315"/>
    </source>
</evidence>
<keyword evidence="1" id="KW-0732">Signal</keyword>
<sequence length="219" mass="24245">MKKYFLITGLLSILSSFFALKSAAQNSGFSEDFSAYETGASPRSIKTNAAAIVAHPTGHEGKWLLIRDKATYKLNKNIPLPAKFTFEFDVLAVAEQIKDIAPVCFGFVKDNAVREHISNGGAFVQLHYPDADAVNIGNYELDNKEANTTFDLSATANRPLHVKLVVNGRQMAVYLDDNKLAETVMFMPKAAKYFYFSGPWQFDNNAKLYIGNLKLTAGM</sequence>
<protein>
    <recommendedName>
        <fullName evidence="4">Alginate lyase 2 domain-containing protein</fullName>
    </recommendedName>
</protein>
<gene>
    <name evidence="2" type="ORF">QE417_004356</name>
</gene>
<accession>A0ABU3GZU4</accession>
<dbReference type="RefSeq" id="WP_311953662.1">
    <property type="nucleotide sequence ID" value="NZ_JAVLVU010000001.1"/>
</dbReference>
<proteinExistence type="predicted"/>
<organism evidence="2 3">
    <name type="scientific">Mucilaginibacter terrae</name>
    <dbReference type="NCBI Taxonomy" id="1955052"/>
    <lineage>
        <taxon>Bacteria</taxon>
        <taxon>Pseudomonadati</taxon>
        <taxon>Bacteroidota</taxon>
        <taxon>Sphingobacteriia</taxon>
        <taxon>Sphingobacteriales</taxon>
        <taxon>Sphingobacteriaceae</taxon>
        <taxon>Mucilaginibacter</taxon>
    </lineage>
</organism>